<evidence type="ECO:0000256" key="1">
    <source>
        <dbReference type="SAM" id="Phobius"/>
    </source>
</evidence>
<keyword evidence="3" id="KW-1185">Reference proteome</keyword>
<reference evidence="2 3" key="1">
    <citation type="submission" date="2024-03" db="EMBL/GenBank/DDBJ databases">
        <title>Cross-transmission of Acinetobacter junii carrying blaOXA-58 in a neonatal intensive care unit.</title>
        <authorList>
            <person name="Bour M."/>
            <person name="Potron A."/>
            <person name="Lecointe D."/>
        </authorList>
    </citation>
    <scope>NUCLEOTIDE SEQUENCE [LARGE SCALE GENOMIC DNA]</scope>
    <source>
        <strain evidence="2 3">21A3096 case 1</strain>
    </source>
</reference>
<protein>
    <submittedName>
        <fullName evidence="2">Uncharacterized protein</fullName>
    </submittedName>
</protein>
<proteinExistence type="predicted"/>
<keyword evidence="1" id="KW-0472">Membrane</keyword>
<sequence length="42" mass="4586">MNVVLKAKLVPLELFLFGAIAPLASTLCALLYRSLISEPKKI</sequence>
<evidence type="ECO:0000313" key="3">
    <source>
        <dbReference type="Proteomes" id="UP001498501"/>
    </source>
</evidence>
<evidence type="ECO:0000313" key="2">
    <source>
        <dbReference type="EMBL" id="MEK0251129.1"/>
    </source>
</evidence>
<accession>A0ABU8ZE25</accession>
<gene>
    <name evidence="2" type="ORF">WM018_01095</name>
</gene>
<keyword evidence="1" id="KW-0812">Transmembrane</keyword>
<keyword evidence="1" id="KW-1133">Transmembrane helix</keyword>
<dbReference type="Proteomes" id="UP001498501">
    <property type="component" value="Unassembled WGS sequence"/>
</dbReference>
<dbReference type="RefSeq" id="WP_017397303.1">
    <property type="nucleotide sequence ID" value="NZ_BBSG01000003.1"/>
</dbReference>
<dbReference type="EMBL" id="JBBMLE010000002">
    <property type="protein sequence ID" value="MEK0251129.1"/>
    <property type="molecule type" value="Genomic_DNA"/>
</dbReference>
<feature type="transmembrane region" description="Helical" evidence="1">
    <location>
        <begin position="12"/>
        <end position="32"/>
    </location>
</feature>
<name>A0ABU8ZE25_ACIJU</name>
<organism evidence="2 3">
    <name type="scientific">Acinetobacter junii</name>
    <dbReference type="NCBI Taxonomy" id="40215"/>
    <lineage>
        <taxon>Bacteria</taxon>
        <taxon>Pseudomonadati</taxon>
        <taxon>Pseudomonadota</taxon>
        <taxon>Gammaproteobacteria</taxon>
        <taxon>Moraxellales</taxon>
        <taxon>Moraxellaceae</taxon>
        <taxon>Acinetobacter</taxon>
    </lineage>
</organism>
<comment type="caution">
    <text evidence="2">The sequence shown here is derived from an EMBL/GenBank/DDBJ whole genome shotgun (WGS) entry which is preliminary data.</text>
</comment>
<dbReference type="GeneID" id="77083396"/>